<organism evidence="1 2">
    <name type="scientific">Streptomyces djakartensis</name>
    <dbReference type="NCBI Taxonomy" id="68193"/>
    <lineage>
        <taxon>Bacteria</taxon>
        <taxon>Bacillati</taxon>
        <taxon>Actinomycetota</taxon>
        <taxon>Actinomycetes</taxon>
        <taxon>Kitasatosporales</taxon>
        <taxon>Streptomycetaceae</taxon>
        <taxon>Streptomyces</taxon>
    </lineage>
</organism>
<dbReference type="Proteomes" id="UP000653308">
    <property type="component" value="Unassembled WGS sequence"/>
</dbReference>
<keyword evidence="2" id="KW-1185">Reference proteome</keyword>
<sequence>MGLLKQSRAGTGTLLSQLGRLTCNAQGAPTVNGGRPCGPLREDQTWPAFSSAEQQVSTSRRVTTYGSTLAFGRRSSM</sequence>
<name>A0ABQ3A7N2_9ACTN</name>
<protein>
    <submittedName>
        <fullName evidence="1">Uncharacterized protein</fullName>
    </submittedName>
</protein>
<accession>A0ABQ3A7N2</accession>
<gene>
    <name evidence="1" type="ORF">GCM10010384_53660</name>
</gene>
<proteinExistence type="predicted"/>
<reference evidence="2" key="1">
    <citation type="journal article" date="2019" name="Int. J. Syst. Evol. Microbiol.">
        <title>The Global Catalogue of Microorganisms (GCM) 10K type strain sequencing project: providing services to taxonomists for standard genome sequencing and annotation.</title>
        <authorList>
            <consortium name="The Broad Institute Genomics Platform"/>
            <consortium name="The Broad Institute Genome Sequencing Center for Infectious Disease"/>
            <person name="Wu L."/>
            <person name="Ma J."/>
        </authorList>
    </citation>
    <scope>NUCLEOTIDE SEQUENCE [LARGE SCALE GENOMIC DNA]</scope>
    <source>
        <strain evidence="2">JCM 4957</strain>
    </source>
</reference>
<dbReference type="EMBL" id="BMWE01000018">
    <property type="protein sequence ID" value="GGY39958.1"/>
    <property type="molecule type" value="Genomic_DNA"/>
</dbReference>
<comment type="caution">
    <text evidence="1">The sequence shown here is derived from an EMBL/GenBank/DDBJ whole genome shotgun (WGS) entry which is preliminary data.</text>
</comment>
<evidence type="ECO:0000313" key="2">
    <source>
        <dbReference type="Proteomes" id="UP000653308"/>
    </source>
</evidence>
<evidence type="ECO:0000313" key="1">
    <source>
        <dbReference type="EMBL" id="GGY39958.1"/>
    </source>
</evidence>